<dbReference type="Gene3D" id="3.20.20.70">
    <property type="entry name" value="Aldolase class I"/>
    <property type="match status" value="1"/>
</dbReference>
<dbReference type="Pfam" id="PF00834">
    <property type="entry name" value="Ribul_P_3_epim"/>
    <property type="match status" value="1"/>
</dbReference>
<feature type="binding site" evidence="13">
    <location>
        <position position="182"/>
    </location>
    <ligand>
        <name>substrate</name>
    </ligand>
</feature>
<evidence type="ECO:0000256" key="10">
    <source>
        <dbReference type="PIRNR" id="PIRNR001461"/>
    </source>
</evidence>
<accession>A0AAV7JXM6</accession>
<keyword evidence="12" id="KW-0170">Cobalt</keyword>
<dbReference type="InterPro" id="IPR013785">
    <property type="entry name" value="Aldolase_TIM"/>
</dbReference>
<dbReference type="SUPFAM" id="SSF51366">
    <property type="entry name" value="Ribulose-phoshate binding barrel"/>
    <property type="match status" value="1"/>
</dbReference>
<reference evidence="14 15" key="1">
    <citation type="journal article" date="2023" name="BMC Biol.">
        <title>The compact genome of the sponge Oopsacas minuta (Hexactinellida) is lacking key metazoan core genes.</title>
        <authorList>
            <person name="Santini S."/>
            <person name="Schenkelaars Q."/>
            <person name="Jourda C."/>
            <person name="Duchesne M."/>
            <person name="Belahbib H."/>
            <person name="Rocher C."/>
            <person name="Selva M."/>
            <person name="Riesgo A."/>
            <person name="Vervoort M."/>
            <person name="Leys S.P."/>
            <person name="Kodjabachian L."/>
            <person name="Le Bivic A."/>
            <person name="Borchiellini C."/>
            <person name="Claverie J.M."/>
            <person name="Renard E."/>
        </authorList>
    </citation>
    <scope>NUCLEOTIDE SEQUENCE [LARGE SCALE GENOMIC DNA]</scope>
    <source>
        <strain evidence="14">SPO-2</strain>
    </source>
</reference>
<evidence type="ECO:0000256" key="1">
    <source>
        <dbReference type="ARBA" id="ARBA00001782"/>
    </source>
</evidence>
<comment type="catalytic activity">
    <reaction evidence="1 10">
        <text>D-ribulose 5-phosphate = D-xylulose 5-phosphate</text>
        <dbReference type="Rhea" id="RHEA:13677"/>
        <dbReference type="ChEBI" id="CHEBI:57737"/>
        <dbReference type="ChEBI" id="CHEBI:58121"/>
        <dbReference type="EC" id="5.1.3.1"/>
    </reaction>
</comment>
<dbReference type="CDD" id="cd00429">
    <property type="entry name" value="RPE"/>
    <property type="match status" value="1"/>
</dbReference>
<dbReference type="NCBIfam" id="TIGR01163">
    <property type="entry name" value="rpe"/>
    <property type="match status" value="1"/>
</dbReference>
<feature type="active site" description="Proton donor" evidence="11">
    <location>
        <position position="180"/>
    </location>
</feature>
<comment type="cofactor">
    <cofactor evidence="5">
        <name>Fe(2+)</name>
        <dbReference type="ChEBI" id="CHEBI:29033"/>
    </cofactor>
</comment>
<feature type="binding site" evidence="12">
    <location>
        <position position="75"/>
    </location>
    <ligand>
        <name>a divalent metal cation</name>
        <dbReference type="ChEBI" id="CHEBI:60240"/>
    </ligand>
</feature>
<evidence type="ECO:0000256" key="4">
    <source>
        <dbReference type="ARBA" id="ARBA00001947"/>
    </source>
</evidence>
<keyword evidence="15" id="KW-1185">Reference proteome</keyword>
<sequence length="229" mass="24762">MALKSSGCASCQIGPSILNSDLSCLAQECEKLVAAGADYLHLDVMDGHFVPNLTFGAPVVKCLRSRLPNVYFDMHMMVSEPEKWVDDMCDAGANSYVFHIEAAKNPVELIKLIRAKGMEVGIGVSPDTPIDKVLPFLEQVDLILIMTVYPGFGGQSFIHKMMPKIEQLRKSNKALNIEVDGGINKDTIEIAAASGANLIVAGTAVVKADDPKVVIELLRSCVNKFVVKS</sequence>
<dbReference type="GO" id="GO:0004750">
    <property type="term" value="F:D-ribulose-phosphate 3-epimerase activity"/>
    <property type="evidence" value="ECO:0007669"/>
    <property type="project" value="UniProtKB-EC"/>
</dbReference>
<evidence type="ECO:0000256" key="12">
    <source>
        <dbReference type="PIRSR" id="PIRSR001461-2"/>
    </source>
</evidence>
<dbReference type="EC" id="5.1.3.1" evidence="7 10"/>
<evidence type="ECO:0000313" key="15">
    <source>
        <dbReference type="Proteomes" id="UP001165289"/>
    </source>
</evidence>
<dbReference type="NCBIfam" id="NF004076">
    <property type="entry name" value="PRK05581.1-4"/>
    <property type="match status" value="1"/>
</dbReference>
<feature type="binding site" evidence="13">
    <location>
        <position position="16"/>
    </location>
    <ligand>
        <name>substrate</name>
    </ligand>
</feature>
<evidence type="ECO:0000256" key="8">
    <source>
        <dbReference type="ARBA" id="ARBA00022723"/>
    </source>
</evidence>
<evidence type="ECO:0000313" key="14">
    <source>
        <dbReference type="EMBL" id="KAI6653793.1"/>
    </source>
</evidence>
<feature type="binding site" evidence="12">
    <location>
        <position position="43"/>
    </location>
    <ligand>
        <name>a divalent metal cation</name>
        <dbReference type="ChEBI" id="CHEBI:60240"/>
    </ligand>
</feature>
<protein>
    <recommendedName>
        <fullName evidence="7 10">Ribulose-phosphate 3-epimerase</fullName>
        <ecNumber evidence="7 10">5.1.3.1</ecNumber>
    </recommendedName>
</protein>
<feature type="binding site" evidence="13">
    <location>
        <begin position="151"/>
        <end position="154"/>
    </location>
    <ligand>
        <name>substrate</name>
    </ligand>
</feature>
<evidence type="ECO:0000256" key="11">
    <source>
        <dbReference type="PIRSR" id="PIRSR001461-1"/>
    </source>
</evidence>
<evidence type="ECO:0000256" key="5">
    <source>
        <dbReference type="ARBA" id="ARBA00001954"/>
    </source>
</evidence>
<comment type="cofactor">
    <cofactor evidence="3">
        <name>Co(2+)</name>
        <dbReference type="ChEBI" id="CHEBI:48828"/>
    </cofactor>
</comment>
<keyword evidence="9 10" id="KW-0413">Isomerase</keyword>
<feature type="binding site" evidence="12">
    <location>
        <position position="180"/>
    </location>
    <ligand>
        <name>a divalent metal cation</name>
        <dbReference type="ChEBI" id="CHEBI:60240"/>
    </ligand>
</feature>
<dbReference type="PROSITE" id="PS01085">
    <property type="entry name" value="RIBUL_P_3_EPIMER_1"/>
    <property type="match status" value="1"/>
</dbReference>
<dbReference type="Proteomes" id="UP001165289">
    <property type="component" value="Unassembled WGS sequence"/>
</dbReference>
<keyword evidence="12" id="KW-0862">Zinc</keyword>
<feature type="binding site" evidence="13">
    <location>
        <position position="75"/>
    </location>
    <ligand>
        <name>substrate</name>
    </ligand>
</feature>
<dbReference type="InterPro" id="IPR026019">
    <property type="entry name" value="Ribul_P_3_epim"/>
</dbReference>
<organism evidence="14 15">
    <name type="scientific">Oopsacas minuta</name>
    <dbReference type="NCBI Taxonomy" id="111878"/>
    <lineage>
        <taxon>Eukaryota</taxon>
        <taxon>Metazoa</taxon>
        <taxon>Porifera</taxon>
        <taxon>Hexactinellida</taxon>
        <taxon>Hexasterophora</taxon>
        <taxon>Lyssacinosida</taxon>
        <taxon>Leucopsacidae</taxon>
        <taxon>Oopsacas</taxon>
    </lineage>
</organism>
<keyword evidence="10" id="KW-0119">Carbohydrate metabolism</keyword>
<dbReference type="FunFam" id="3.20.20.70:FF:000171">
    <property type="entry name" value="Ribulose-phosphate 3-epimerase"/>
    <property type="match status" value="1"/>
</dbReference>
<keyword evidence="8 12" id="KW-0479">Metal-binding</keyword>
<evidence type="ECO:0000256" key="7">
    <source>
        <dbReference type="ARBA" id="ARBA00013188"/>
    </source>
</evidence>
<feature type="active site" description="Proton acceptor" evidence="11">
    <location>
        <position position="43"/>
    </location>
</feature>
<dbReference type="InterPro" id="IPR011060">
    <property type="entry name" value="RibuloseP-bd_barrel"/>
</dbReference>
<dbReference type="GO" id="GO:0046872">
    <property type="term" value="F:metal ion binding"/>
    <property type="evidence" value="ECO:0007669"/>
    <property type="project" value="UniProtKB-KW"/>
</dbReference>
<dbReference type="PIRSF" id="PIRSF001461">
    <property type="entry name" value="RPE"/>
    <property type="match status" value="1"/>
</dbReference>
<dbReference type="PROSITE" id="PS01086">
    <property type="entry name" value="RIBUL_P_3_EPIMER_2"/>
    <property type="match status" value="1"/>
</dbReference>
<feature type="binding site" evidence="13">
    <location>
        <begin position="202"/>
        <end position="203"/>
    </location>
    <ligand>
        <name>substrate</name>
    </ligand>
</feature>
<comment type="cofactor">
    <cofactor evidence="4">
        <name>Zn(2+)</name>
        <dbReference type="ChEBI" id="CHEBI:29105"/>
    </cofactor>
</comment>
<evidence type="ECO:0000256" key="3">
    <source>
        <dbReference type="ARBA" id="ARBA00001941"/>
    </source>
</evidence>
<dbReference type="InterPro" id="IPR000056">
    <property type="entry name" value="Ribul_P_3_epim-like"/>
</dbReference>
<gene>
    <name evidence="14" type="ORF">LOD99_3297</name>
</gene>
<comment type="similarity">
    <text evidence="6 10">Belongs to the ribulose-phosphate 3-epimerase family.</text>
</comment>
<dbReference type="AlphaFoldDB" id="A0AAV7JXM6"/>
<comment type="cofactor">
    <cofactor evidence="2">
        <name>Mn(2+)</name>
        <dbReference type="ChEBI" id="CHEBI:29035"/>
    </cofactor>
</comment>
<evidence type="ECO:0000256" key="6">
    <source>
        <dbReference type="ARBA" id="ARBA00009541"/>
    </source>
</evidence>
<dbReference type="GO" id="GO:0005975">
    <property type="term" value="P:carbohydrate metabolic process"/>
    <property type="evidence" value="ECO:0007669"/>
    <property type="project" value="InterPro"/>
</dbReference>
<dbReference type="EMBL" id="JAKMXF010000255">
    <property type="protein sequence ID" value="KAI6653793.1"/>
    <property type="molecule type" value="Genomic_DNA"/>
</dbReference>
<evidence type="ECO:0000256" key="9">
    <source>
        <dbReference type="ARBA" id="ARBA00023235"/>
    </source>
</evidence>
<evidence type="ECO:0000256" key="2">
    <source>
        <dbReference type="ARBA" id="ARBA00001936"/>
    </source>
</evidence>
<dbReference type="PANTHER" id="PTHR11749">
    <property type="entry name" value="RIBULOSE-5-PHOSPHATE-3-EPIMERASE"/>
    <property type="match status" value="1"/>
</dbReference>
<dbReference type="GO" id="GO:0006098">
    <property type="term" value="P:pentose-phosphate shunt"/>
    <property type="evidence" value="ECO:0007669"/>
    <property type="project" value="InterPro"/>
</dbReference>
<dbReference type="HAMAP" id="MF_02227">
    <property type="entry name" value="RPE"/>
    <property type="match status" value="1"/>
</dbReference>
<name>A0AAV7JXM6_9METZ</name>
<comment type="caution">
    <text evidence="14">The sequence shown here is derived from an EMBL/GenBank/DDBJ whole genome shotgun (WGS) entry which is preliminary data.</text>
</comment>
<feature type="binding site" evidence="12">
    <location>
        <position position="41"/>
    </location>
    <ligand>
        <name>a divalent metal cation</name>
        <dbReference type="ChEBI" id="CHEBI:60240"/>
    </ligand>
</feature>
<evidence type="ECO:0000256" key="13">
    <source>
        <dbReference type="PIRSR" id="PIRSR001461-3"/>
    </source>
</evidence>
<proteinExistence type="inferred from homology"/>
<comment type="cofactor">
    <cofactor evidence="12">
        <name>a divalent metal cation</name>
        <dbReference type="ChEBI" id="CHEBI:60240"/>
    </cofactor>
    <text evidence="12">Binds 1 divalent metal cation per subunit.</text>
</comment>
<keyword evidence="12" id="KW-0464">Manganese</keyword>